<feature type="region of interest" description="Disordered" evidence="1">
    <location>
        <begin position="1"/>
        <end position="41"/>
    </location>
</feature>
<feature type="compositionally biased region" description="Basic and acidic residues" evidence="1">
    <location>
        <begin position="59"/>
        <end position="72"/>
    </location>
</feature>
<reference evidence="2 3" key="1">
    <citation type="journal article" date="2020" name="Nat. Food">
        <title>A phased Vanilla planifolia genome enables genetic improvement of flavour and production.</title>
        <authorList>
            <person name="Hasing T."/>
            <person name="Tang H."/>
            <person name="Brym M."/>
            <person name="Khazi F."/>
            <person name="Huang T."/>
            <person name="Chambers A.H."/>
        </authorList>
    </citation>
    <scope>NUCLEOTIDE SEQUENCE [LARGE SCALE GENOMIC DNA]</scope>
    <source>
        <tissue evidence="2">Leaf</tissue>
    </source>
</reference>
<feature type="compositionally biased region" description="Gly residues" evidence="1">
    <location>
        <begin position="79"/>
        <end position="98"/>
    </location>
</feature>
<dbReference type="AlphaFoldDB" id="A0A835Q461"/>
<protein>
    <submittedName>
        <fullName evidence="2">Uncharacterized protein</fullName>
    </submittedName>
</protein>
<evidence type="ECO:0000313" key="3">
    <source>
        <dbReference type="Proteomes" id="UP000639772"/>
    </source>
</evidence>
<evidence type="ECO:0000313" key="2">
    <source>
        <dbReference type="EMBL" id="KAG0462228.1"/>
    </source>
</evidence>
<dbReference type="EMBL" id="JADCNM010000011">
    <property type="protein sequence ID" value="KAG0462228.1"/>
    <property type="molecule type" value="Genomic_DNA"/>
</dbReference>
<comment type="caution">
    <text evidence="2">The sequence shown here is derived from an EMBL/GenBank/DDBJ whole genome shotgun (WGS) entry which is preliminary data.</text>
</comment>
<name>A0A835Q461_VANPL</name>
<accession>A0A835Q461</accession>
<proteinExistence type="predicted"/>
<evidence type="ECO:0000256" key="1">
    <source>
        <dbReference type="SAM" id="MobiDB-lite"/>
    </source>
</evidence>
<organism evidence="2 3">
    <name type="scientific">Vanilla planifolia</name>
    <name type="common">Vanilla</name>
    <dbReference type="NCBI Taxonomy" id="51239"/>
    <lineage>
        <taxon>Eukaryota</taxon>
        <taxon>Viridiplantae</taxon>
        <taxon>Streptophyta</taxon>
        <taxon>Embryophyta</taxon>
        <taxon>Tracheophyta</taxon>
        <taxon>Spermatophyta</taxon>
        <taxon>Magnoliopsida</taxon>
        <taxon>Liliopsida</taxon>
        <taxon>Asparagales</taxon>
        <taxon>Orchidaceae</taxon>
        <taxon>Vanilloideae</taxon>
        <taxon>Vanilleae</taxon>
        <taxon>Vanilla</taxon>
    </lineage>
</organism>
<sequence>MSKYASAPGLPTMDGLSSGGSKAAESRPELELMPARKSVKKEADSCPRIFGVAIGSKRGRQDEHVEDGRNVADVKPGAIGSGNGSDVGGSGSDGGGDGPPTMAFWLPSGKPETLQPIKYGT</sequence>
<feature type="region of interest" description="Disordered" evidence="1">
    <location>
        <begin position="56"/>
        <end position="121"/>
    </location>
</feature>
<dbReference type="Proteomes" id="UP000639772">
    <property type="component" value="Chromosome 11"/>
</dbReference>
<gene>
    <name evidence="2" type="ORF">HPP92_020704</name>
</gene>